<proteinExistence type="predicted"/>
<gene>
    <name evidence="1" type="ORF">UFOVP893_35</name>
</gene>
<protein>
    <submittedName>
        <fullName evidence="1">Uncharacterized protein</fullName>
    </submittedName>
</protein>
<name>A0A6J5PGL1_9CAUD</name>
<evidence type="ECO:0000313" key="1">
    <source>
        <dbReference type="EMBL" id="CAB4169026.1"/>
    </source>
</evidence>
<accession>A0A6J5PGL1</accession>
<organism evidence="1">
    <name type="scientific">uncultured Caudovirales phage</name>
    <dbReference type="NCBI Taxonomy" id="2100421"/>
    <lineage>
        <taxon>Viruses</taxon>
        <taxon>Duplodnaviria</taxon>
        <taxon>Heunggongvirae</taxon>
        <taxon>Uroviricota</taxon>
        <taxon>Caudoviricetes</taxon>
        <taxon>Peduoviridae</taxon>
        <taxon>Maltschvirus</taxon>
        <taxon>Maltschvirus maltsch</taxon>
    </lineage>
</organism>
<sequence>MLATVAITGLLQSPYERVRLMACELWYGVTTPAIDCDIR</sequence>
<dbReference type="EMBL" id="LR796841">
    <property type="protein sequence ID" value="CAB4169026.1"/>
    <property type="molecule type" value="Genomic_DNA"/>
</dbReference>
<reference evidence="1" key="1">
    <citation type="submission" date="2020-05" db="EMBL/GenBank/DDBJ databases">
        <authorList>
            <person name="Chiriac C."/>
            <person name="Salcher M."/>
            <person name="Ghai R."/>
            <person name="Kavagutti S V."/>
        </authorList>
    </citation>
    <scope>NUCLEOTIDE SEQUENCE</scope>
</reference>